<evidence type="ECO:0000313" key="3">
    <source>
        <dbReference type="EMBL" id="KAK8857293.1"/>
    </source>
</evidence>
<organism evidence="3 4">
    <name type="scientific">Apiospora arundinis</name>
    <dbReference type="NCBI Taxonomy" id="335852"/>
    <lineage>
        <taxon>Eukaryota</taxon>
        <taxon>Fungi</taxon>
        <taxon>Dikarya</taxon>
        <taxon>Ascomycota</taxon>
        <taxon>Pezizomycotina</taxon>
        <taxon>Sordariomycetes</taxon>
        <taxon>Xylariomycetidae</taxon>
        <taxon>Amphisphaeriales</taxon>
        <taxon>Apiosporaceae</taxon>
        <taxon>Apiospora</taxon>
    </lineage>
</organism>
<sequence length="333" mass="38635">MAILNEVPGLEVTIQMDGYNVREYTDPYDKRDNNRHRPRDICPRVVKYIESKTGASFAVCFLKDPDFKQLSHHIAFRVHVDSVEAGFFHEPNNFTYREWGVKVDGGSWKSQSGITSYKFRFGDFDVLPNDEFSLEEIETHKKEASKIGTIKISVYDMEEPIFVEAGGGGSRGRNGNVDNILTRQDYFAEKAVKGDRALTHSVDFGDRREKSTSRYDPSRYDGLVKKSVWADPKKRPFAEFEFRYRSLEGLKQEAIVSRTDDMDDEEVREYAQNLERDHARLQAQAGTRKRGVSDDHTFEQNKRARMDVDPEVIDLTQDDEDDAQQIQEDNYWW</sequence>
<accession>A0ABR2I4J6</accession>
<dbReference type="PANTHER" id="PTHR36223:SF1">
    <property type="entry name" value="TRANSCRIPTION ELONGATION FACTOR EAF N-TERMINAL DOMAIN-CONTAINING PROTEIN"/>
    <property type="match status" value="1"/>
</dbReference>
<evidence type="ECO:0000259" key="2">
    <source>
        <dbReference type="Pfam" id="PF25534"/>
    </source>
</evidence>
<dbReference type="Pfam" id="PF25534">
    <property type="entry name" value="DUF7918"/>
    <property type="match status" value="1"/>
</dbReference>
<dbReference type="EMBL" id="JAPCWZ010000007">
    <property type="protein sequence ID" value="KAK8857293.1"/>
    <property type="molecule type" value="Genomic_DNA"/>
</dbReference>
<dbReference type="Proteomes" id="UP001390339">
    <property type="component" value="Unassembled WGS sequence"/>
</dbReference>
<evidence type="ECO:0000313" key="4">
    <source>
        <dbReference type="Proteomes" id="UP001390339"/>
    </source>
</evidence>
<keyword evidence="4" id="KW-1185">Reference proteome</keyword>
<comment type="caution">
    <text evidence="3">The sequence shown here is derived from an EMBL/GenBank/DDBJ whole genome shotgun (WGS) entry which is preliminary data.</text>
</comment>
<feature type="compositionally biased region" description="Basic and acidic residues" evidence="1">
    <location>
        <begin position="291"/>
        <end position="308"/>
    </location>
</feature>
<dbReference type="InterPro" id="IPR057678">
    <property type="entry name" value="DUF7918"/>
</dbReference>
<name>A0ABR2I4J6_9PEZI</name>
<dbReference type="PANTHER" id="PTHR36223">
    <property type="entry name" value="BETA-LACTAMASE-TYPE TRANSPEPTIDASE FOLD DOMAIN CONTAINING PROTEIN"/>
    <property type="match status" value="1"/>
</dbReference>
<feature type="domain" description="DUF7918" evidence="2">
    <location>
        <begin position="9"/>
        <end position="259"/>
    </location>
</feature>
<gene>
    <name evidence="3" type="ORF">PGQ11_013205</name>
</gene>
<protein>
    <recommendedName>
        <fullName evidence="2">DUF7918 domain-containing protein</fullName>
    </recommendedName>
</protein>
<feature type="region of interest" description="Disordered" evidence="1">
    <location>
        <begin position="282"/>
        <end position="310"/>
    </location>
</feature>
<evidence type="ECO:0000256" key="1">
    <source>
        <dbReference type="SAM" id="MobiDB-lite"/>
    </source>
</evidence>
<proteinExistence type="predicted"/>
<reference evidence="3 4" key="1">
    <citation type="journal article" date="2024" name="IMA Fungus">
        <title>Apiospora arundinis, a panoply of carbohydrate-active enzymes and secondary metabolites.</title>
        <authorList>
            <person name="Sorensen T."/>
            <person name="Petersen C."/>
            <person name="Muurmann A.T."/>
            <person name="Christiansen J.V."/>
            <person name="Brundto M.L."/>
            <person name="Overgaard C.K."/>
            <person name="Boysen A.T."/>
            <person name="Wollenberg R.D."/>
            <person name="Larsen T.O."/>
            <person name="Sorensen J.L."/>
            <person name="Nielsen K.L."/>
            <person name="Sondergaard T.E."/>
        </authorList>
    </citation>
    <scope>NUCLEOTIDE SEQUENCE [LARGE SCALE GENOMIC DNA]</scope>
    <source>
        <strain evidence="3 4">AAU 773</strain>
    </source>
</reference>